<dbReference type="AlphaFoldDB" id="A0A2N7CJY0"/>
<evidence type="ECO:0000313" key="3">
    <source>
        <dbReference type="EMBL" id="PMF33251.1"/>
    </source>
</evidence>
<dbReference type="SMART" id="SM00052">
    <property type="entry name" value="EAL"/>
    <property type="match status" value="1"/>
</dbReference>
<keyword evidence="1" id="KW-0812">Transmembrane</keyword>
<dbReference type="GO" id="GO:0071111">
    <property type="term" value="F:cyclic-guanylate-specific phosphodiesterase activity"/>
    <property type="evidence" value="ECO:0007669"/>
    <property type="project" value="InterPro"/>
</dbReference>
<organism evidence="3 4">
    <name type="scientific">Vibrio splendidus</name>
    <dbReference type="NCBI Taxonomy" id="29497"/>
    <lineage>
        <taxon>Bacteria</taxon>
        <taxon>Pseudomonadati</taxon>
        <taxon>Pseudomonadota</taxon>
        <taxon>Gammaproteobacteria</taxon>
        <taxon>Vibrionales</taxon>
        <taxon>Vibrionaceae</taxon>
        <taxon>Vibrio</taxon>
    </lineage>
</organism>
<dbReference type="PANTHER" id="PTHR33121:SF56">
    <property type="entry name" value="SIGNALLING PROTEIN WITH EAL AND C2 DOMAINS"/>
    <property type="match status" value="1"/>
</dbReference>
<dbReference type="RefSeq" id="WP_102481695.1">
    <property type="nucleotide sequence ID" value="NZ_MCSW01000027.1"/>
</dbReference>
<dbReference type="Pfam" id="PF00563">
    <property type="entry name" value="EAL"/>
    <property type="match status" value="1"/>
</dbReference>
<dbReference type="SUPFAM" id="SSF141868">
    <property type="entry name" value="EAL domain-like"/>
    <property type="match status" value="1"/>
</dbReference>
<dbReference type="PROSITE" id="PS50883">
    <property type="entry name" value="EAL"/>
    <property type="match status" value="1"/>
</dbReference>
<proteinExistence type="predicted"/>
<dbReference type="Gene3D" id="3.20.20.450">
    <property type="entry name" value="EAL domain"/>
    <property type="match status" value="1"/>
</dbReference>
<evidence type="ECO:0000313" key="4">
    <source>
        <dbReference type="Proteomes" id="UP000235405"/>
    </source>
</evidence>
<evidence type="ECO:0000259" key="2">
    <source>
        <dbReference type="PROSITE" id="PS50883"/>
    </source>
</evidence>
<dbReference type="PANTHER" id="PTHR33121">
    <property type="entry name" value="CYCLIC DI-GMP PHOSPHODIESTERASE PDEF"/>
    <property type="match status" value="1"/>
</dbReference>
<dbReference type="InterPro" id="IPR001633">
    <property type="entry name" value="EAL_dom"/>
</dbReference>
<gene>
    <name evidence="3" type="ORF">BCV19_22060</name>
</gene>
<dbReference type="InterPro" id="IPR035919">
    <property type="entry name" value="EAL_sf"/>
</dbReference>
<accession>A0A2N7CJY0</accession>
<comment type="caution">
    <text evidence="3">The sequence shown here is derived from an EMBL/GenBank/DDBJ whole genome shotgun (WGS) entry which is preliminary data.</text>
</comment>
<sequence>MISGISKRKILLALGGAIVIGVASFEVTLYTYSTLFKQNFQSAFHKEFQQQLNDTSQRIITLSSDLSICDKDAIVRLRDEEFFDLNSRLIGWLEDNRQACTSRPGYSHVMIDKPNILNRYIYEEDMELDVISLLNGRSQLMLAKNIGDKRWFSLLEPWTLYFSAHDCQNCASVSIGKQPGHPVGFYLGDIPVSFKFNIKTIHTFYAKHAFIWSVVSIFFYIFAFGYISIWRTNQHQSPKNRLKLAIHNHEIVPHFQLIVDSRDNKRQHCEVLARWTHGQGIMMPNVFIPLAESTGYIDLITISLLNQTRKMVKENNTICQSITFSFNLTPSQLDRPEFVQELLDFCHPSPPFKLAFEITEREPFKDPKQARLIMDKFSQFGVIFELDDAGTGYGSFSYIQELGFDILKIDKMFVDTIMSDNIKINVLDGIIEFGHTANITMIAEGVEYEEQADYLRKKGVFLHQGYYYSKPLNQKAFLNNLSTTELVN</sequence>
<protein>
    <recommendedName>
        <fullName evidence="2">EAL domain-containing protein</fullName>
    </recommendedName>
</protein>
<feature type="domain" description="EAL" evidence="2">
    <location>
        <begin position="235"/>
        <end position="485"/>
    </location>
</feature>
<evidence type="ECO:0000256" key="1">
    <source>
        <dbReference type="SAM" id="Phobius"/>
    </source>
</evidence>
<name>A0A2N7CJY0_VIBSP</name>
<feature type="transmembrane region" description="Helical" evidence="1">
    <location>
        <begin position="209"/>
        <end position="229"/>
    </location>
</feature>
<dbReference type="Proteomes" id="UP000235405">
    <property type="component" value="Unassembled WGS sequence"/>
</dbReference>
<reference evidence="4" key="1">
    <citation type="submission" date="2016-07" db="EMBL/GenBank/DDBJ databases">
        <title>Nontailed viruses are major unrecognized killers of bacteria in the ocean.</title>
        <authorList>
            <person name="Kauffman K."/>
            <person name="Hussain F."/>
            <person name="Yang J."/>
            <person name="Arevalo P."/>
            <person name="Brown J."/>
            <person name="Cutler M."/>
            <person name="Kelly L."/>
            <person name="Polz M.F."/>
        </authorList>
    </citation>
    <scope>NUCLEOTIDE SEQUENCE [LARGE SCALE GENOMIC DNA]</scope>
    <source>
        <strain evidence="4">10N.286.54.F3</strain>
    </source>
</reference>
<dbReference type="InterPro" id="IPR050706">
    <property type="entry name" value="Cyclic-di-GMP_PDE-like"/>
</dbReference>
<dbReference type="EMBL" id="MCSW01000027">
    <property type="protein sequence ID" value="PMF33251.1"/>
    <property type="molecule type" value="Genomic_DNA"/>
</dbReference>
<keyword evidence="1" id="KW-0472">Membrane</keyword>
<keyword evidence="1" id="KW-1133">Transmembrane helix</keyword>
<dbReference type="CDD" id="cd01948">
    <property type="entry name" value="EAL"/>
    <property type="match status" value="1"/>
</dbReference>